<dbReference type="InterPro" id="IPR036291">
    <property type="entry name" value="NAD(P)-bd_dom_sf"/>
</dbReference>
<comment type="caution">
    <text evidence="2">The sequence shown here is derived from an EMBL/GenBank/DDBJ whole genome shotgun (WGS) entry which is preliminary data.</text>
</comment>
<protein>
    <recommendedName>
        <fullName evidence="1">D-isomer specific 2-hydroxyacid dehydrogenase NAD-binding domain-containing protein</fullName>
    </recommendedName>
</protein>
<dbReference type="SUPFAM" id="SSF51735">
    <property type="entry name" value="NAD(P)-binding Rossmann-fold domains"/>
    <property type="match status" value="1"/>
</dbReference>
<proteinExistence type="predicted"/>
<dbReference type="AlphaFoldDB" id="X1R154"/>
<sequence>MQEGLIAGAGLDVTVDDPVAVDNPLLKMPNVILTGHSAWYSTIADSESEFWHKAMTQVVLALKGEWPPYAVNLEVQKKWLEKWGKKT</sequence>
<dbReference type="Pfam" id="PF02826">
    <property type="entry name" value="2-Hacid_dh_C"/>
    <property type="match status" value="1"/>
</dbReference>
<organism evidence="2">
    <name type="scientific">marine sediment metagenome</name>
    <dbReference type="NCBI Taxonomy" id="412755"/>
    <lineage>
        <taxon>unclassified sequences</taxon>
        <taxon>metagenomes</taxon>
        <taxon>ecological metagenomes</taxon>
    </lineage>
</organism>
<dbReference type="InterPro" id="IPR006140">
    <property type="entry name" value="D-isomer_DH_NAD-bd"/>
</dbReference>
<evidence type="ECO:0000313" key="2">
    <source>
        <dbReference type="EMBL" id="GAI60831.1"/>
    </source>
</evidence>
<name>X1R154_9ZZZZ</name>
<evidence type="ECO:0000259" key="1">
    <source>
        <dbReference type="Pfam" id="PF02826"/>
    </source>
</evidence>
<feature type="domain" description="D-isomer specific 2-hydroxyacid dehydrogenase NAD-binding" evidence="1">
    <location>
        <begin position="2"/>
        <end position="38"/>
    </location>
</feature>
<accession>X1R154</accession>
<reference evidence="2" key="1">
    <citation type="journal article" date="2014" name="Front. Microbiol.">
        <title>High frequency of phylogenetically diverse reductive dehalogenase-homologous genes in deep subseafloor sedimentary metagenomes.</title>
        <authorList>
            <person name="Kawai M."/>
            <person name="Futagami T."/>
            <person name="Toyoda A."/>
            <person name="Takaki Y."/>
            <person name="Nishi S."/>
            <person name="Hori S."/>
            <person name="Arai W."/>
            <person name="Tsubouchi T."/>
            <person name="Morono Y."/>
            <person name="Uchiyama I."/>
            <person name="Ito T."/>
            <person name="Fujiyama A."/>
            <person name="Inagaki F."/>
            <person name="Takami H."/>
        </authorList>
    </citation>
    <scope>NUCLEOTIDE SEQUENCE</scope>
    <source>
        <strain evidence="2">Expedition CK06-06</strain>
    </source>
</reference>
<dbReference type="Gene3D" id="3.40.50.720">
    <property type="entry name" value="NAD(P)-binding Rossmann-like Domain"/>
    <property type="match status" value="2"/>
</dbReference>
<dbReference type="GO" id="GO:0051287">
    <property type="term" value="F:NAD binding"/>
    <property type="evidence" value="ECO:0007669"/>
    <property type="project" value="InterPro"/>
</dbReference>
<gene>
    <name evidence="2" type="ORF">S12H4_10045</name>
</gene>
<dbReference type="EMBL" id="BARW01004210">
    <property type="protein sequence ID" value="GAI60831.1"/>
    <property type="molecule type" value="Genomic_DNA"/>
</dbReference>